<keyword evidence="5 8" id="KW-1133">Transmembrane helix</keyword>
<feature type="transmembrane region" description="Helical" evidence="8">
    <location>
        <begin position="297"/>
        <end position="319"/>
    </location>
</feature>
<evidence type="ECO:0000256" key="1">
    <source>
        <dbReference type="ARBA" id="ARBA00004141"/>
    </source>
</evidence>
<feature type="compositionally biased region" description="Polar residues" evidence="7">
    <location>
        <begin position="7"/>
        <end position="18"/>
    </location>
</feature>
<dbReference type="InterPro" id="IPR007007">
    <property type="entry name" value="Ninjurin"/>
</dbReference>
<evidence type="ECO:0000313" key="10">
    <source>
        <dbReference type="EMBL" id="KZS14645.1"/>
    </source>
</evidence>
<dbReference type="PANTHER" id="PTHR12316:SF17">
    <property type="entry name" value="NINJURIN C, ISOFORM D"/>
    <property type="match status" value="1"/>
</dbReference>
<dbReference type="GO" id="GO:0016020">
    <property type="term" value="C:membrane"/>
    <property type="evidence" value="ECO:0007669"/>
    <property type="project" value="UniProtKB-SubCell"/>
</dbReference>
<gene>
    <name evidence="10" type="ORF">APZ42_020032</name>
</gene>
<dbReference type="PANTHER" id="PTHR12316">
    <property type="entry name" value="NINJURIN-RELATED"/>
    <property type="match status" value="1"/>
</dbReference>
<sequence length="333" mass="35850">MMDSFNEDTSVVQQQTGIDPTIREINEERTNEEAVDLDHPRGPEDEISADPDEIVAEKSISGKFNSLLAMGKTRKQGLTRQSEASNPFKNILSFGKSGNSENNLNESSTDAGEGNNPDGPQDPDGEENNPGGIQPKTSFFGGIKNALPFGKTPGLTESSTGTAGGPNQTRATADRTTNGSSRTQQQDSTDFATISGGFNNKKTLANGLMDFAFLTANANQLYYAVASRNSGNERVVSIALISTSIFLQIVAGILLICSSYIQSIPVPSNDNNQQDATTNSEDAAELYKRRRTRWLNLIDHWTIALVFIIAITNIFIAAFSTTSTPSIDPPTDT</sequence>
<reference evidence="10 11" key="3">
    <citation type="submission" date="2016-03" db="EMBL/GenBank/DDBJ databases">
        <title>EvidentialGene: Evidence-directed Construction of Genes on Genomes.</title>
        <authorList>
            <person name="Gilbert D.G."/>
            <person name="Choi J.-H."/>
            <person name="Mockaitis K."/>
            <person name="Colbourne J."/>
            <person name="Pfrender M."/>
        </authorList>
    </citation>
    <scope>NUCLEOTIDE SEQUENCE [LARGE SCALE GENOMIC DNA]</scope>
    <source>
        <strain evidence="10 11">Xinb3</strain>
        <tissue evidence="10">Complete organism</tissue>
    </source>
</reference>
<keyword evidence="4" id="KW-0130">Cell adhesion</keyword>
<name>A0A0P4YR48_9CRUS</name>
<keyword evidence="6 8" id="KW-0472">Membrane</keyword>
<feature type="region of interest" description="Disordered" evidence="7">
    <location>
        <begin position="1"/>
        <end position="52"/>
    </location>
</feature>
<dbReference type="GO" id="GO:0042246">
    <property type="term" value="P:tissue regeneration"/>
    <property type="evidence" value="ECO:0007669"/>
    <property type="project" value="InterPro"/>
</dbReference>
<dbReference type="GO" id="GO:0007155">
    <property type="term" value="P:cell adhesion"/>
    <property type="evidence" value="ECO:0007669"/>
    <property type="project" value="UniProtKB-KW"/>
</dbReference>
<proteinExistence type="inferred from homology"/>
<comment type="subcellular location">
    <subcellularLocation>
        <location evidence="1">Membrane</location>
        <topology evidence="1">Multi-pass membrane protein</topology>
    </subcellularLocation>
</comment>
<reference evidence="9" key="1">
    <citation type="submission" date="2015-10" db="EMBL/GenBank/DDBJ databases">
        <title>Daphnia magna gene sets from two clonal populations assembled and annotated with EvidentialGene.</title>
        <authorList>
            <person name="Gilbert D."/>
            <person name="Podicheti R."/>
            <person name="Orsini L."/>
            <person name="Colbourne J."/>
            <person name="Pfrender M."/>
        </authorList>
    </citation>
    <scope>NUCLEOTIDE SEQUENCE</scope>
</reference>
<evidence type="ECO:0000256" key="2">
    <source>
        <dbReference type="ARBA" id="ARBA00008141"/>
    </source>
</evidence>
<feature type="compositionally biased region" description="Polar residues" evidence="7">
    <location>
        <begin position="155"/>
        <end position="196"/>
    </location>
</feature>
<dbReference type="Pfam" id="PF04923">
    <property type="entry name" value="Ninjurin"/>
    <property type="match status" value="1"/>
</dbReference>
<dbReference type="EMBL" id="LRGB01000944">
    <property type="protein sequence ID" value="KZS14645.1"/>
    <property type="molecule type" value="Genomic_DNA"/>
</dbReference>
<dbReference type="EMBL" id="GDIP01228200">
    <property type="protein sequence ID" value="JAI95201.1"/>
    <property type="molecule type" value="Transcribed_RNA"/>
</dbReference>
<feature type="transmembrane region" description="Helical" evidence="8">
    <location>
        <begin position="235"/>
        <end position="257"/>
    </location>
</feature>
<dbReference type="OrthoDB" id="6372959at2759"/>
<accession>A0A0P4YR48</accession>
<comment type="similarity">
    <text evidence="2">Belongs to the ninjurin family.</text>
</comment>
<reference evidence="9" key="2">
    <citation type="submission" date="2015-10" db="EMBL/GenBank/DDBJ databases">
        <authorList>
            <person name="Gilbert D.G."/>
        </authorList>
    </citation>
    <scope>NUCLEOTIDE SEQUENCE</scope>
</reference>
<feature type="region of interest" description="Disordered" evidence="7">
    <location>
        <begin position="73"/>
        <end position="196"/>
    </location>
</feature>
<feature type="compositionally biased region" description="Basic and acidic residues" evidence="7">
    <location>
        <begin position="21"/>
        <end position="44"/>
    </location>
</feature>
<keyword evidence="11" id="KW-1185">Reference proteome</keyword>
<evidence type="ECO:0000313" key="11">
    <source>
        <dbReference type="Proteomes" id="UP000076858"/>
    </source>
</evidence>
<keyword evidence="3 8" id="KW-0812">Transmembrane</keyword>
<evidence type="ECO:0000256" key="4">
    <source>
        <dbReference type="ARBA" id="ARBA00022889"/>
    </source>
</evidence>
<organism evidence="9">
    <name type="scientific">Daphnia magna</name>
    <dbReference type="NCBI Taxonomy" id="35525"/>
    <lineage>
        <taxon>Eukaryota</taxon>
        <taxon>Metazoa</taxon>
        <taxon>Ecdysozoa</taxon>
        <taxon>Arthropoda</taxon>
        <taxon>Crustacea</taxon>
        <taxon>Branchiopoda</taxon>
        <taxon>Diplostraca</taxon>
        <taxon>Cladocera</taxon>
        <taxon>Anomopoda</taxon>
        <taxon>Daphniidae</taxon>
        <taxon>Daphnia</taxon>
    </lineage>
</organism>
<feature type="compositionally biased region" description="Polar residues" evidence="7">
    <location>
        <begin position="78"/>
        <end position="88"/>
    </location>
</feature>
<evidence type="ECO:0000256" key="5">
    <source>
        <dbReference type="ARBA" id="ARBA00022989"/>
    </source>
</evidence>
<evidence type="ECO:0000256" key="8">
    <source>
        <dbReference type="SAM" id="Phobius"/>
    </source>
</evidence>
<evidence type="ECO:0000256" key="6">
    <source>
        <dbReference type="ARBA" id="ARBA00023136"/>
    </source>
</evidence>
<feature type="compositionally biased region" description="Low complexity" evidence="7">
    <location>
        <begin position="97"/>
        <end position="108"/>
    </location>
</feature>
<dbReference type="AlphaFoldDB" id="A0A0P4YR48"/>
<protein>
    <submittedName>
        <fullName evidence="9 10">Putative Ninjurin a</fullName>
    </submittedName>
</protein>
<evidence type="ECO:0000256" key="7">
    <source>
        <dbReference type="SAM" id="MobiDB-lite"/>
    </source>
</evidence>
<evidence type="ECO:0000313" key="9">
    <source>
        <dbReference type="EMBL" id="JAI95201.1"/>
    </source>
</evidence>
<dbReference type="Proteomes" id="UP000076858">
    <property type="component" value="Unassembled WGS sequence"/>
</dbReference>
<evidence type="ECO:0000256" key="3">
    <source>
        <dbReference type="ARBA" id="ARBA00022692"/>
    </source>
</evidence>